<reference evidence="1" key="1">
    <citation type="submission" date="2017-04" db="EMBL/GenBank/DDBJ databases">
        <title>Genome deletions in a multicellular cyanobacterial endosymbiont for morphological adaptation in marine diatoms.</title>
        <authorList>
            <person name="Wang Y."/>
            <person name="Gao H."/>
            <person name="Li R."/>
            <person name="Xu X."/>
        </authorList>
    </citation>
    <scope>NUCLEOTIDE SEQUENCE</scope>
    <source>
        <strain evidence="1">FACHB 800</strain>
    </source>
</reference>
<protein>
    <recommendedName>
        <fullName evidence="3">Acylneuraminate cytidylyltransferase</fullName>
    </recommendedName>
</protein>
<dbReference type="GO" id="GO:0008781">
    <property type="term" value="F:N-acylneuraminate cytidylyltransferase activity"/>
    <property type="evidence" value="ECO:0007669"/>
    <property type="project" value="TreeGrafter"/>
</dbReference>
<dbReference type="InterPro" id="IPR050793">
    <property type="entry name" value="CMP-NeuNAc_synthase"/>
</dbReference>
<dbReference type="InterPro" id="IPR029044">
    <property type="entry name" value="Nucleotide-diphossugar_trans"/>
</dbReference>
<dbReference type="CDD" id="cd02513">
    <property type="entry name" value="CMP-NeuAc_Synthase"/>
    <property type="match status" value="1"/>
</dbReference>
<dbReference type="EMBL" id="CP021056">
    <property type="protein sequence ID" value="QXE25377.1"/>
    <property type="molecule type" value="Genomic_DNA"/>
</dbReference>
<evidence type="ECO:0000313" key="2">
    <source>
        <dbReference type="Proteomes" id="UP000683511"/>
    </source>
</evidence>
<dbReference type="KEGG" id="rsin:B6N60_04092"/>
<proteinExistence type="predicted"/>
<organism evidence="1 2">
    <name type="scientific">Richelia sinica FACHB-800</name>
    <dbReference type="NCBI Taxonomy" id="1357546"/>
    <lineage>
        <taxon>Bacteria</taxon>
        <taxon>Bacillati</taxon>
        <taxon>Cyanobacteriota</taxon>
        <taxon>Cyanophyceae</taxon>
        <taxon>Nostocales</taxon>
        <taxon>Nostocaceae</taxon>
        <taxon>Richelia</taxon>
    </lineage>
</organism>
<dbReference type="Gene3D" id="3.90.550.10">
    <property type="entry name" value="Spore Coat Polysaccharide Biosynthesis Protein SpsA, Chain A"/>
    <property type="match status" value="1"/>
</dbReference>
<dbReference type="InterPro" id="IPR003329">
    <property type="entry name" value="Cytidylyl_trans"/>
</dbReference>
<name>A0A975Y6K7_9NOST</name>
<dbReference type="PANTHER" id="PTHR21485">
    <property type="entry name" value="HAD SUPERFAMILY MEMBERS CMAS AND KDSC"/>
    <property type="match status" value="1"/>
</dbReference>
<dbReference type="RefSeq" id="WP_199317688.1">
    <property type="nucleotide sequence ID" value="NZ_CP021056.1"/>
</dbReference>
<keyword evidence="2" id="KW-1185">Reference proteome</keyword>
<evidence type="ECO:0000313" key="1">
    <source>
        <dbReference type="EMBL" id="QXE25377.1"/>
    </source>
</evidence>
<dbReference type="SUPFAM" id="SSF53448">
    <property type="entry name" value="Nucleotide-diphospho-sugar transferases"/>
    <property type="match status" value="1"/>
</dbReference>
<evidence type="ECO:0008006" key="3">
    <source>
        <dbReference type="Google" id="ProtNLM"/>
    </source>
</evidence>
<dbReference type="AlphaFoldDB" id="A0A975Y6K7"/>
<accession>A0A975Y6K7</accession>
<dbReference type="Pfam" id="PF02348">
    <property type="entry name" value="CTP_transf_3"/>
    <property type="match status" value="1"/>
</dbReference>
<dbReference type="PANTHER" id="PTHR21485:SF6">
    <property type="entry name" value="N-ACYLNEURAMINATE CYTIDYLYLTRANSFERASE-RELATED"/>
    <property type="match status" value="1"/>
</dbReference>
<gene>
    <name evidence="1" type="ORF">B6N60_04092</name>
</gene>
<dbReference type="Proteomes" id="UP000683511">
    <property type="component" value="Chromosome"/>
</dbReference>
<sequence length="234" mass="26610">MSQKIVALLPMKANSERVKGKNFRLMHDKPLFRWILDTLLSINEISEVVINTDAREILSANQLLESDRVRIRDRKPEICGDFVSMNLILADDVANVPADIYLMTHTTNPLLSATTIQNSLKAFLTAQESRAADSLFTVNRFQTRFYTKDGVPINHNPEKLIRTQDLEPWYEENSNLYIFTKESFQSTQARIGKKPLMFETPRLESIDIDDQDSWNLAEAVAKHLKVSAASGGNL</sequence>